<name>A0A106BVW2_THIDE</name>
<sequence>MAAKVGALIVDTRHRLAPVDVDADPSLKADFGWDVPLLFDGGTEICRHQLNLPALQEWLRLNP</sequence>
<dbReference type="Gene3D" id="3.40.30.10">
    <property type="entry name" value="Glutaredoxin"/>
    <property type="match status" value="1"/>
</dbReference>
<organism evidence="1 2">
    <name type="scientific">Thiobacillus denitrificans</name>
    <dbReference type="NCBI Taxonomy" id="36861"/>
    <lineage>
        <taxon>Bacteria</taxon>
        <taxon>Pseudomonadati</taxon>
        <taxon>Pseudomonadota</taxon>
        <taxon>Betaproteobacteria</taxon>
        <taxon>Nitrosomonadales</taxon>
        <taxon>Thiobacillaceae</taxon>
        <taxon>Thiobacillus</taxon>
    </lineage>
</organism>
<evidence type="ECO:0000313" key="1">
    <source>
        <dbReference type="EMBL" id="KVW99576.1"/>
    </source>
</evidence>
<reference evidence="1 2" key="1">
    <citation type="journal article" date="2015" name="Appl. Environ. Microbiol.">
        <title>Aerobic and Anaerobic Thiosulfate Oxidation by a Cold-Adapted, Subglacial Chemoautotroph.</title>
        <authorList>
            <person name="Harrold Z.R."/>
            <person name="Skidmore M.L."/>
            <person name="Hamilton T.L."/>
            <person name="Desch L."/>
            <person name="Amada K."/>
            <person name="van Gelder W."/>
            <person name="Glover K."/>
            <person name="Roden E.E."/>
            <person name="Boyd E.S."/>
        </authorList>
    </citation>
    <scope>NUCLEOTIDE SEQUENCE [LARGE SCALE GENOMIC DNA]</scope>
    <source>
        <strain evidence="1 2">RG</strain>
    </source>
</reference>
<protein>
    <recommendedName>
        <fullName evidence="3">Thioredoxin family protein</fullName>
    </recommendedName>
</protein>
<evidence type="ECO:0008006" key="3">
    <source>
        <dbReference type="Google" id="ProtNLM"/>
    </source>
</evidence>
<proteinExistence type="predicted"/>
<accession>A0A106BVW2</accession>
<gene>
    <name evidence="1" type="ORF">ABW22_01190</name>
</gene>
<comment type="caution">
    <text evidence="1">The sequence shown here is derived from an EMBL/GenBank/DDBJ whole genome shotgun (WGS) entry which is preliminary data.</text>
</comment>
<dbReference type="Proteomes" id="UP000064243">
    <property type="component" value="Unassembled WGS sequence"/>
</dbReference>
<dbReference type="PATRIC" id="fig|36861.3.peg.1963"/>
<dbReference type="InterPro" id="IPR036249">
    <property type="entry name" value="Thioredoxin-like_sf"/>
</dbReference>
<keyword evidence="2" id="KW-1185">Reference proteome</keyword>
<evidence type="ECO:0000313" key="2">
    <source>
        <dbReference type="Proteomes" id="UP000064243"/>
    </source>
</evidence>
<dbReference type="AlphaFoldDB" id="A0A106BVW2"/>
<dbReference type="EMBL" id="LDUG01000003">
    <property type="protein sequence ID" value="KVW99576.1"/>
    <property type="molecule type" value="Genomic_DNA"/>
</dbReference>
<dbReference type="SUPFAM" id="SSF52833">
    <property type="entry name" value="Thioredoxin-like"/>
    <property type="match status" value="1"/>
</dbReference>